<gene>
    <name evidence="1" type="ORF">LCL61_29400</name>
</gene>
<sequence>MVHITTSWRGVAILGAIALVVVGVVAWSLTRSDEAPAAGLGTRTVRAGEVEVTMTALTLDRSGAVFEIEFDTHTVDLGLDPAAAARLTVNGTSAGGAGWDGQGPGGHHREGTLRFSTPIPPAAAVELRITGLPQDATGTWIAP</sequence>
<protein>
    <submittedName>
        <fullName evidence="1">Uncharacterized protein</fullName>
    </submittedName>
</protein>
<keyword evidence="2" id="KW-1185">Reference proteome</keyword>
<evidence type="ECO:0000313" key="2">
    <source>
        <dbReference type="Proteomes" id="UP001456344"/>
    </source>
</evidence>
<dbReference type="Proteomes" id="UP001456344">
    <property type="component" value="Chromosome"/>
</dbReference>
<accession>A0ACD5BJQ4</accession>
<organism evidence="1 2">
    <name type="scientific">Amycolatopsis coloradensis</name>
    <dbReference type="NCBI Taxonomy" id="76021"/>
    <lineage>
        <taxon>Bacteria</taxon>
        <taxon>Bacillati</taxon>
        <taxon>Actinomycetota</taxon>
        <taxon>Actinomycetes</taxon>
        <taxon>Pseudonocardiales</taxon>
        <taxon>Pseudonocardiaceae</taxon>
        <taxon>Amycolatopsis</taxon>
    </lineage>
</organism>
<dbReference type="EMBL" id="CP150484">
    <property type="protein sequence ID" value="WYW19668.1"/>
    <property type="molecule type" value="Genomic_DNA"/>
</dbReference>
<proteinExistence type="predicted"/>
<evidence type="ECO:0000313" key="1">
    <source>
        <dbReference type="EMBL" id="WYW19668.1"/>
    </source>
</evidence>
<name>A0ACD5BJQ4_9PSEU</name>
<reference evidence="1" key="1">
    <citation type="submission" date="2023-10" db="EMBL/GenBank/DDBJ databases">
        <title>Whole genome sequencing of actinobacterial strain Amycolatopsis sp. (BCA-696) identifies the underlying plant growth-promoting genes.</title>
        <authorList>
            <person name="Gandham P."/>
            <person name="Vadla N."/>
            <person name="Saji A."/>
            <person name="Srinivas V."/>
            <person name="Ruperao P."/>
            <person name="Selvanayagam S."/>
            <person name="Saxena R.K."/>
            <person name="Rathore A."/>
            <person name="Gopalakrishnan S."/>
            <person name="Thakur V."/>
        </authorList>
    </citation>
    <scope>NUCLEOTIDE SEQUENCE</scope>
    <source>
        <strain evidence="1">BCA-696</strain>
    </source>
</reference>